<protein>
    <submittedName>
        <fullName evidence="2">Uncharacterized protein</fullName>
    </submittedName>
</protein>
<dbReference type="Proteomes" id="UP001243212">
    <property type="component" value="Unassembled WGS sequence"/>
</dbReference>
<evidence type="ECO:0000313" key="2">
    <source>
        <dbReference type="EMBL" id="MDP9806106.1"/>
    </source>
</evidence>
<keyword evidence="1" id="KW-0812">Transmembrane</keyword>
<dbReference type="EMBL" id="JAUSQX010000001">
    <property type="protein sequence ID" value="MDP9806106.1"/>
    <property type="molecule type" value="Genomic_DNA"/>
</dbReference>
<gene>
    <name evidence="2" type="ORF">J2S70_000688</name>
</gene>
<comment type="caution">
    <text evidence="2">The sequence shown here is derived from an EMBL/GenBank/DDBJ whole genome shotgun (WGS) entry which is preliminary data.</text>
</comment>
<organism evidence="2 3">
    <name type="scientific">Trueperella bonasi</name>
    <dbReference type="NCBI Taxonomy" id="312286"/>
    <lineage>
        <taxon>Bacteria</taxon>
        <taxon>Bacillati</taxon>
        <taxon>Actinomycetota</taxon>
        <taxon>Actinomycetes</taxon>
        <taxon>Actinomycetales</taxon>
        <taxon>Actinomycetaceae</taxon>
        <taxon>Trueperella</taxon>
    </lineage>
</organism>
<feature type="transmembrane region" description="Helical" evidence="1">
    <location>
        <begin position="68"/>
        <end position="87"/>
    </location>
</feature>
<feature type="transmembrane region" description="Helical" evidence="1">
    <location>
        <begin position="12"/>
        <end position="32"/>
    </location>
</feature>
<sequence length="239" mass="25566">MKHETRRRLEHAAYWLLAIVVSVILAMIRAYFYMCGSVEVSHIAVGAGIETRTLNFLWTATAGFAENAQFIAGVGAILVLGTARTHLGAGRTRHQVLARLARSGAIGILLYLAAIALLWGLSFLAASPDLIGVSPATVVLIGLNTVTGFAWGAMFAALFLRFHWGAVVLGYIGLAGVFVAIDSMVGKALRGITINMTPPEIHYFGLSEVTSNYITNIFVLLAASIVTYAAVSTLPMRRS</sequence>
<keyword evidence="1" id="KW-0472">Membrane</keyword>
<feature type="transmembrane region" description="Helical" evidence="1">
    <location>
        <begin position="108"/>
        <end position="126"/>
    </location>
</feature>
<feature type="transmembrane region" description="Helical" evidence="1">
    <location>
        <begin position="138"/>
        <end position="160"/>
    </location>
</feature>
<proteinExistence type="predicted"/>
<reference evidence="2 3" key="1">
    <citation type="submission" date="2023-07" db="EMBL/GenBank/DDBJ databases">
        <title>Sequencing the genomes of 1000 actinobacteria strains.</title>
        <authorList>
            <person name="Klenk H.-P."/>
        </authorList>
    </citation>
    <scope>NUCLEOTIDE SEQUENCE [LARGE SCALE GENOMIC DNA]</scope>
    <source>
        <strain evidence="2 3">DSM 17163</strain>
    </source>
</reference>
<evidence type="ECO:0000256" key="1">
    <source>
        <dbReference type="SAM" id="Phobius"/>
    </source>
</evidence>
<evidence type="ECO:0000313" key="3">
    <source>
        <dbReference type="Proteomes" id="UP001243212"/>
    </source>
</evidence>
<feature type="transmembrane region" description="Helical" evidence="1">
    <location>
        <begin position="213"/>
        <end position="231"/>
    </location>
</feature>
<keyword evidence="3" id="KW-1185">Reference proteome</keyword>
<feature type="transmembrane region" description="Helical" evidence="1">
    <location>
        <begin position="167"/>
        <end position="186"/>
    </location>
</feature>
<name>A0ABT9NFE2_9ACTO</name>
<dbReference type="RefSeq" id="WP_307682348.1">
    <property type="nucleotide sequence ID" value="NZ_JAUSQX010000001.1"/>
</dbReference>
<keyword evidence="1" id="KW-1133">Transmembrane helix</keyword>
<accession>A0ABT9NFE2</accession>